<evidence type="ECO:0000256" key="2">
    <source>
        <dbReference type="ARBA" id="ARBA00009748"/>
    </source>
</evidence>
<proteinExistence type="inferred from homology"/>
<sequence length="211" mass="22074">MATSIKITTTIVTTVLILSLFSSLIPSTKAQDSPPAPAAPAPSPGVDCFRVLVNMSDCFTFVERGSNSTTPGKGCCPEIAGLLDSNPICLCQMLGRAHSGAKIGFNIDVDKALKLPSACSLEFPPASTCSDLGIPVGAPLPSEESPAPSPGGFATSPTSDNKDNINAASIIVFNKMQFLIGMVIMFFTSFFDTIIITGRKILPLESVERST</sequence>
<evidence type="ECO:0000256" key="6">
    <source>
        <dbReference type="ARBA" id="ARBA00023157"/>
    </source>
</evidence>
<feature type="region of interest" description="Disordered" evidence="9">
    <location>
        <begin position="140"/>
        <end position="160"/>
    </location>
</feature>
<dbReference type="GO" id="GO:0005886">
    <property type="term" value="C:plasma membrane"/>
    <property type="evidence" value="ECO:0007669"/>
    <property type="project" value="UniProtKB-SubCell"/>
</dbReference>
<evidence type="ECO:0000256" key="3">
    <source>
        <dbReference type="ARBA" id="ARBA00022475"/>
    </source>
</evidence>
<feature type="transmembrane region" description="Helical" evidence="10">
    <location>
        <begin position="176"/>
        <end position="196"/>
    </location>
</feature>
<evidence type="ECO:0000256" key="1">
    <source>
        <dbReference type="ARBA" id="ARBA00004609"/>
    </source>
</evidence>
<name>A0A0V0HB11_SOLCH</name>
<feature type="chain" id="PRO_5006865863" evidence="11">
    <location>
        <begin position="31"/>
        <end position="211"/>
    </location>
</feature>
<keyword evidence="7" id="KW-0325">Glycoprotein</keyword>
<comment type="similarity">
    <text evidence="2">Belongs to the plant LTP family.</text>
</comment>
<keyword evidence="10" id="KW-1133">Transmembrane helix</keyword>
<keyword evidence="6" id="KW-1015">Disulfide bond</keyword>
<feature type="non-terminal residue" evidence="13">
    <location>
        <position position="211"/>
    </location>
</feature>
<keyword evidence="8" id="KW-0449">Lipoprotein</keyword>
<feature type="compositionally biased region" description="Low complexity" evidence="9">
    <location>
        <begin position="140"/>
        <end position="152"/>
    </location>
</feature>
<comment type="subcellular location">
    <subcellularLocation>
        <location evidence="1">Cell membrane</location>
        <topology evidence="1">Lipid-anchor</topology>
        <topology evidence="1">GPI-anchor</topology>
    </subcellularLocation>
</comment>
<dbReference type="Gene3D" id="1.10.110.10">
    <property type="entry name" value="Plant lipid-transfer and hydrophobic proteins"/>
    <property type="match status" value="1"/>
</dbReference>
<keyword evidence="3" id="KW-1003">Cell membrane</keyword>
<protein>
    <submittedName>
        <fullName evidence="13">Putative xylogen-like protein 11-like</fullName>
    </submittedName>
</protein>
<evidence type="ECO:0000256" key="8">
    <source>
        <dbReference type="ARBA" id="ARBA00023288"/>
    </source>
</evidence>
<feature type="signal peptide" evidence="11">
    <location>
        <begin position="1"/>
        <end position="30"/>
    </location>
</feature>
<evidence type="ECO:0000256" key="5">
    <source>
        <dbReference type="ARBA" id="ARBA00022729"/>
    </source>
</evidence>
<dbReference type="Pfam" id="PF14368">
    <property type="entry name" value="LTP_2"/>
    <property type="match status" value="1"/>
</dbReference>
<dbReference type="CDD" id="cd00010">
    <property type="entry name" value="AAI_LTSS"/>
    <property type="match status" value="1"/>
</dbReference>
<keyword evidence="4" id="KW-0336">GPI-anchor</keyword>
<dbReference type="SMART" id="SM00499">
    <property type="entry name" value="AAI"/>
    <property type="match status" value="1"/>
</dbReference>
<evidence type="ECO:0000256" key="11">
    <source>
        <dbReference type="SAM" id="SignalP"/>
    </source>
</evidence>
<dbReference type="GO" id="GO:0098552">
    <property type="term" value="C:side of membrane"/>
    <property type="evidence" value="ECO:0007669"/>
    <property type="project" value="UniProtKB-KW"/>
</dbReference>
<accession>A0A0V0HB11</accession>
<evidence type="ECO:0000256" key="7">
    <source>
        <dbReference type="ARBA" id="ARBA00023180"/>
    </source>
</evidence>
<organism evidence="13">
    <name type="scientific">Solanum chacoense</name>
    <name type="common">Chaco potato</name>
    <dbReference type="NCBI Taxonomy" id="4108"/>
    <lineage>
        <taxon>Eukaryota</taxon>
        <taxon>Viridiplantae</taxon>
        <taxon>Streptophyta</taxon>
        <taxon>Embryophyta</taxon>
        <taxon>Tracheophyta</taxon>
        <taxon>Spermatophyta</taxon>
        <taxon>Magnoliopsida</taxon>
        <taxon>eudicotyledons</taxon>
        <taxon>Gunneridae</taxon>
        <taxon>Pentapetalae</taxon>
        <taxon>asterids</taxon>
        <taxon>lamiids</taxon>
        <taxon>Solanales</taxon>
        <taxon>Solanaceae</taxon>
        <taxon>Solanoideae</taxon>
        <taxon>Solaneae</taxon>
        <taxon>Solanum</taxon>
    </lineage>
</organism>
<dbReference type="EMBL" id="GEDG01022294">
    <property type="protein sequence ID" value="JAP17618.1"/>
    <property type="molecule type" value="Transcribed_RNA"/>
</dbReference>
<evidence type="ECO:0000256" key="4">
    <source>
        <dbReference type="ARBA" id="ARBA00022622"/>
    </source>
</evidence>
<dbReference type="AlphaFoldDB" id="A0A0V0HB11"/>
<reference evidence="13" key="1">
    <citation type="submission" date="2015-12" db="EMBL/GenBank/DDBJ databases">
        <title>Gene expression during late stages of embryo sac development: a critical building block for successful pollen-pistil interactions.</title>
        <authorList>
            <person name="Liu Y."/>
            <person name="Joly V."/>
            <person name="Sabar M."/>
            <person name="Matton D.P."/>
        </authorList>
    </citation>
    <scope>NUCLEOTIDE SEQUENCE</scope>
</reference>
<evidence type="ECO:0000313" key="13">
    <source>
        <dbReference type="EMBL" id="JAP17618.1"/>
    </source>
</evidence>
<feature type="domain" description="Bifunctional inhibitor/plant lipid transfer protein/seed storage helical" evidence="12">
    <location>
        <begin position="48"/>
        <end position="129"/>
    </location>
</feature>
<dbReference type="PANTHER" id="PTHR33044">
    <property type="entry name" value="BIFUNCTIONAL INHIBITOR/LIPID-TRANSFER PROTEIN/SEED STORAGE 2S ALBUMIN SUPERFAMILY PROTEIN-RELATED"/>
    <property type="match status" value="1"/>
</dbReference>
<evidence type="ECO:0000256" key="9">
    <source>
        <dbReference type="SAM" id="MobiDB-lite"/>
    </source>
</evidence>
<keyword evidence="10" id="KW-0472">Membrane</keyword>
<dbReference type="InterPro" id="IPR016140">
    <property type="entry name" value="Bifunc_inhib/LTP/seed_store"/>
</dbReference>
<evidence type="ECO:0000256" key="10">
    <source>
        <dbReference type="SAM" id="Phobius"/>
    </source>
</evidence>
<dbReference type="SUPFAM" id="SSF47699">
    <property type="entry name" value="Bifunctional inhibitor/lipid-transfer protein/seed storage 2S albumin"/>
    <property type="match status" value="1"/>
</dbReference>
<dbReference type="InterPro" id="IPR043325">
    <property type="entry name" value="LTSS"/>
</dbReference>
<keyword evidence="5 11" id="KW-0732">Signal</keyword>
<keyword evidence="10" id="KW-0812">Transmembrane</keyword>
<dbReference type="InterPro" id="IPR036312">
    <property type="entry name" value="Bifun_inhib/LTP/seed_sf"/>
</dbReference>
<evidence type="ECO:0000259" key="12">
    <source>
        <dbReference type="SMART" id="SM00499"/>
    </source>
</evidence>